<evidence type="ECO:0000313" key="8">
    <source>
        <dbReference type="EMBL" id="KAG6505559.1"/>
    </source>
</evidence>
<organism evidence="8 9">
    <name type="scientific">Zingiber officinale</name>
    <name type="common">Ginger</name>
    <name type="synonym">Amomum zingiber</name>
    <dbReference type="NCBI Taxonomy" id="94328"/>
    <lineage>
        <taxon>Eukaryota</taxon>
        <taxon>Viridiplantae</taxon>
        <taxon>Streptophyta</taxon>
        <taxon>Embryophyta</taxon>
        <taxon>Tracheophyta</taxon>
        <taxon>Spermatophyta</taxon>
        <taxon>Magnoliopsida</taxon>
        <taxon>Liliopsida</taxon>
        <taxon>Zingiberales</taxon>
        <taxon>Zingiberaceae</taxon>
        <taxon>Zingiber</taxon>
    </lineage>
</organism>
<evidence type="ECO:0000256" key="2">
    <source>
        <dbReference type="ARBA" id="ARBA00005885"/>
    </source>
</evidence>
<evidence type="ECO:0000256" key="5">
    <source>
        <dbReference type="ARBA" id="ARBA00023212"/>
    </source>
</evidence>
<feature type="compositionally biased region" description="Basic residues" evidence="6">
    <location>
        <begin position="425"/>
        <end position="434"/>
    </location>
</feature>
<evidence type="ECO:0000256" key="1">
    <source>
        <dbReference type="ARBA" id="ARBA00004245"/>
    </source>
</evidence>
<feature type="region of interest" description="Disordered" evidence="6">
    <location>
        <begin position="164"/>
        <end position="204"/>
    </location>
</feature>
<evidence type="ECO:0000256" key="4">
    <source>
        <dbReference type="ARBA" id="ARBA00022701"/>
    </source>
</evidence>
<feature type="compositionally biased region" description="Polar residues" evidence="6">
    <location>
        <begin position="435"/>
        <end position="473"/>
    </location>
</feature>
<keyword evidence="3" id="KW-0963">Cytoplasm</keyword>
<name>A0A8J5GKP7_ZINOF</name>
<evidence type="ECO:0000259" key="7">
    <source>
        <dbReference type="Pfam" id="PF06886"/>
    </source>
</evidence>
<comment type="similarity">
    <text evidence="2">Belongs to the TPX2 family.</text>
</comment>
<sequence length="548" mass="59048">MADWTLRFLGSERIACSVVSSGSLPDASVDGNASPDCWERRHDWGPPDGPDLFSTGPSPSDMPRSPAHPRCLQLTLGTASNTAPPLRTAAAPSWISLPSSGSPYLLARAVSEGMFSLLLFVLDNDLQFGLGSLEIFPEANGFSSQVNKENGIVECGADAVLASSSSQDTSKIEVPDFSEDRKEDSESIKEKKASNSTKAIGGSDAISQIKKTKQGPGLLNGSLGEAHEKRKALSQSLSFPSKGSRKTLTSTRQAKVASSNTNGHLTAKITASGVQKTSAMNKDLGEAIISENFPINCPSAEDGKAYDVKTKFSDSSFSTKKDDDAHSTASSTTPRARKSTGCGFNFRLDKRAEKRKEFFTKLEEQNHAKELEKTNLQAKSQENHEAEIRRLRKSLNFKATPMPNFYQEPSPPIVELKKIPPTRPRSPKLGRRKSSVSAIDNPSEAANSCENSTKSNDIAATSKGQANGMSSKNPKQKVLTKLPSQKSKTSRADKNVPNSKPKVEMLQIENCTEHVAEPISPEDNTEEGEAVANLPEAEIMPQQVSVLG</sequence>
<dbReference type="GO" id="GO:0008017">
    <property type="term" value="F:microtubule binding"/>
    <property type="evidence" value="ECO:0007669"/>
    <property type="project" value="InterPro"/>
</dbReference>
<feature type="domain" description="TPX2 C-terminal" evidence="7">
    <location>
        <begin position="344"/>
        <end position="412"/>
    </location>
</feature>
<comment type="caution">
    <text evidence="8">The sequence shown here is derived from an EMBL/GenBank/DDBJ whole genome shotgun (WGS) entry which is preliminary data.</text>
</comment>
<evidence type="ECO:0000313" key="9">
    <source>
        <dbReference type="Proteomes" id="UP000734854"/>
    </source>
</evidence>
<dbReference type="Pfam" id="PF06886">
    <property type="entry name" value="TPX2"/>
    <property type="match status" value="1"/>
</dbReference>
<dbReference type="Proteomes" id="UP000734854">
    <property type="component" value="Unassembled WGS sequence"/>
</dbReference>
<evidence type="ECO:0000256" key="3">
    <source>
        <dbReference type="ARBA" id="ARBA00022490"/>
    </source>
</evidence>
<keyword evidence="4" id="KW-0493">Microtubule</keyword>
<feature type="region of interest" description="Disordered" evidence="6">
    <location>
        <begin position="400"/>
        <end position="535"/>
    </location>
</feature>
<feature type="region of interest" description="Disordered" evidence="6">
    <location>
        <begin position="314"/>
        <end position="342"/>
    </location>
</feature>
<dbReference type="GO" id="GO:0000226">
    <property type="term" value="P:microtubule cytoskeleton organization"/>
    <property type="evidence" value="ECO:0007669"/>
    <property type="project" value="InterPro"/>
</dbReference>
<dbReference type="AlphaFoldDB" id="A0A8J5GKP7"/>
<reference evidence="8 9" key="1">
    <citation type="submission" date="2020-08" db="EMBL/GenBank/DDBJ databases">
        <title>Plant Genome Project.</title>
        <authorList>
            <person name="Zhang R.-G."/>
        </authorList>
    </citation>
    <scope>NUCLEOTIDE SEQUENCE [LARGE SCALE GENOMIC DNA]</scope>
    <source>
        <tissue evidence="8">Rhizome</tissue>
    </source>
</reference>
<gene>
    <name evidence="8" type="ORF">ZIOFF_037919</name>
</gene>
<accession>A0A8J5GKP7</accession>
<proteinExistence type="inferred from homology"/>
<dbReference type="InterPro" id="IPR044806">
    <property type="entry name" value="WVD2/WDL1-4"/>
</dbReference>
<evidence type="ECO:0000256" key="6">
    <source>
        <dbReference type="SAM" id="MobiDB-lite"/>
    </source>
</evidence>
<comment type="subcellular location">
    <subcellularLocation>
        <location evidence="1">Cytoplasm</location>
        <location evidence="1">Cytoskeleton</location>
    </subcellularLocation>
</comment>
<protein>
    <recommendedName>
        <fullName evidence="7">TPX2 C-terminal domain-containing protein</fullName>
    </recommendedName>
</protein>
<dbReference type="InterPro" id="IPR027329">
    <property type="entry name" value="TPX2_C"/>
</dbReference>
<keyword evidence="9" id="KW-1185">Reference proteome</keyword>
<keyword evidence="5" id="KW-0206">Cytoskeleton</keyword>
<feature type="compositionally biased region" description="Basic and acidic residues" evidence="6">
    <location>
        <begin position="170"/>
        <end position="193"/>
    </location>
</feature>
<dbReference type="PANTHER" id="PTHR46372">
    <property type="entry name" value="PROTEIN WVD2-LIKE 3"/>
    <property type="match status" value="1"/>
</dbReference>
<dbReference type="PANTHER" id="PTHR46372:SF26">
    <property type="entry name" value="(WILD MALAYSIAN BANANA) HYPOTHETICAL PROTEIN"/>
    <property type="match status" value="1"/>
</dbReference>
<dbReference type="GO" id="GO:0005874">
    <property type="term" value="C:microtubule"/>
    <property type="evidence" value="ECO:0007669"/>
    <property type="project" value="UniProtKB-KW"/>
</dbReference>
<feature type="region of interest" description="Disordered" evidence="6">
    <location>
        <begin position="23"/>
        <end position="67"/>
    </location>
</feature>
<dbReference type="EMBL" id="JACMSC010000010">
    <property type="protein sequence ID" value="KAG6505559.1"/>
    <property type="molecule type" value="Genomic_DNA"/>
</dbReference>
<feature type="region of interest" description="Disordered" evidence="6">
    <location>
        <begin position="234"/>
        <end position="261"/>
    </location>
</feature>